<dbReference type="Proteomes" id="UP000253324">
    <property type="component" value="Unassembled WGS sequence"/>
</dbReference>
<dbReference type="EMBL" id="QPJM01000020">
    <property type="protein sequence ID" value="RCW78964.1"/>
    <property type="molecule type" value="Genomic_DNA"/>
</dbReference>
<keyword evidence="5" id="KW-1185">Reference proteome</keyword>
<name>A0A368YLC9_9HYPH</name>
<gene>
    <name evidence="4" type="ORF">C7476_12022</name>
</gene>
<dbReference type="PANTHER" id="PTHR10937:SF8">
    <property type="entry name" value="AMINOTRANSFERASE-RELATED"/>
    <property type="match status" value="1"/>
</dbReference>
<dbReference type="SUPFAM" id="SSF53697">
    <property type="entry name" value="SIS domain"/>
    <property type="match status" value="1"/>
</dbReference>
<dbReference type="GO" id="GO:0008483">
    <property type="term" value="F:transaminase activity"/>
    <property type="evidence" value="ECO:0007669"/>
    <property type="project" value="UniProtKB-KW"/>
</dbReference>
<dbReference type="GO" id="GO:1901135">
    <property type="term" value="P:carbohydrate derivative metabolic process"/>
    <property type="evidence" value="ECO:0007669"/>
    <property type="project" value="InterPro"/>
</dbReference>
<evidence type="ECO:0000256" key="2">
    <source>
        <dbReference type="ARBA" id="ARBA00022737"/>
    </source>
</evidence>
<dbReference type="AlphaFoldDB" id="A0A368YLC9"/>
<protein>
    <submittedName>
        <fullName evidence="4">Glutamine--fructose-6-phosphate transaminase</fullName>
    </submittedName>
</protein>
<dbReference type="CDD" id="cd05009">
    <property type="entry name" value="SIS_GlmS_GlmD_2"/>
    <property type="match status" value="1"/>
</dbReference>
<dbReference type="InterPro" id="IPR035466">
    <property type="entry name" value="GlmS/AgaS_SIS"/>
</dbReference>
<sequence length="343" mass="35565">MNTKTTLMREEIRSIPDVTAKFLDASRDTLAAAGAKLREKNPPFLASIARGSSDHVSAFLKYSSELTAGIPVASLGPSVASIYGVKLKLGSAATLSISQSGKSPDIVSMTNAARESGALTIAITNVIESDLARASDFAIDILAGPERSVAATKSFVSSAVAGLALIGHWTEDSKLLAAIDDLPAALAKAVACDWSAFAGAVTDENSLFVLGRGPSLAIANEMALKFKETSAVHAEAFSAAEVMHGPKAIVGEGFPILVLAARDAAEDSLVDAANRLADQGAAVFLTSSKSSKATALPFVATSHPLTDPLALLVSFYAFVEGFARSRGLNPDEPPHLRKVTETL</sequence>
<dbReference type="GO" id="GO:0097367">
    <property type="term" value="F:carbohydrate derivative binding"/>
    <property type="evidence" value="ECO:0007669"/>
    <property type="project" value="InterPro"/>
</dbReference>
<evidence type="ECO:0000313" key="4">
    <source>
        <dbReference type="EMBL" id="RCW78964.1"/>
    </source>
</evidence>
<evidence type="ECO:0000256" key="1">
    <source>
        <dbReference type="ARBA" id="ARBA00022576"/>
    </source>
</evidence>
<evidence type="ECO:0000259" key="3">
    <source>
        <dbReference type="PROSITE" id="PS51464"/>
    </source>
</evidence>
<dbReference type="Gene3D" id="3.40.50.10490">
    <property type="entry name" value="Glucose-6-phosphate isomerase like protein, domain 1"/>
    <property type="match status" value="2"/>
</dbReference>
<dbReference type="PANTHER" id="PTHR10937">
    <property type="entry name" value="GLUCOSAMINE--FRUCTOSE-6-PHOSPHATE AMINOTRANSFERASE, ISOMERIZING"/>
    <property type="match status" value="1"/>
</dbReference>
<accession>A0A368YLC9</accession>
<dbReference type="InterPro" id="IPR001347">
    <property type="entry name" value="SIS_dom"/>
</dbReference>
<keyword evidence="1" id="KW-0808">Transferase</keyword>
<dbReference type="Pfam" id="PF01380">
    <property type="entry name" value="SIS"/>
    <property type="match status" value="2"/>
</dbReference>
<reference evidence="4 5" key="1">
    <citation type="submission" date="2018-07" db="EMBL/GenBank/DDBJ databases">
        <title>Genomic Encyclopedia of Type Strains, Phase III (KMG-III): the genomes of soil and plant-associated and newly described type strains.</title>
        <authorList>
            <person name="Whitman W."/>
        </authorList>
    </citation>
    <scope>NUCLEOTIDE SEQUENCE [LARGE SCALE GENOMIC DNA]</scope>
    <source>
        <strain evidence="4 5">31-25a</strain>
    </source>
</reference>
<feature type="domain" description="SIS" evidence="3">
    <location>
        <begin position="33"/>
        <end position="183"/>
    </location>
</feature>
<dbReference type="InterPro" id="IPR035490">
    <property type="entry name" value="GlmS/FrlB_SIS"/>
</dbReference>
<keyword evidence="1" id="KW-0032">Aminotransferase</keyword>
<organism evidence="4 5">
    <name type="scientific">Phyllobacterium bourgognense</name>
    <dbReference type="NCBI Taxonomy" id="314236"/>
    <lineage>
        <taxon>Bacteria</taxon>
        <taxon>Pseudomonadati</taxon>
        <taxon>Pseudomonadota</taxon>
        <taxon>Alphaproteobacteria</taxon>
        <taxon>Hyphomicrobiales</taxon>
        <taxon>Phyllobacteriaceae</taxon>
        <taxon>Phyllobacterium</taxon>
    </lineage>
</organism>
<dbReference type="InterPro" id="IPR046348">
    <property type="entry name" value="SIS_dom_sf"/>
</dbReference>
<dbReference type="CDD" id="cd05008">
    <property type="entry name" value="SIS_GlmS_GlmD_1"/>
    <property type="match status" value="1"/>
</dbReference>
<keyword evidence="2" id="KW-0677">Repeat</keyword>
<comment type="caution">
    <text evidence="4">The sequence shown here is derived from an EMBL/GenBank/DDBJ whole genome shotgun (WGS) entry which is preliminary data.</text>
</comment>
<evidence type="ECO:0000313" key="5">
    <source>
        <dbReference type="Proteomes" id="UP000253324"/>
    </source>
</evidence>
<feature type="domain" description="SIS" evidence="3">
    <location>
        <begin position="197"/>
        <end position="328"/>
    </location>
</feature>
<dbReference type="PROSITE" id="PS51464">
    <property type="entry name" value="SIS"/>
    <property type="match status" value="2"/>
</dbReference>
<proteinExistence type="predicted"/>